<dbReference type="Proteomes" id="UP000637423">
    <property type="component" value="Unassembled WGS sequence"/>
</dbReference>
<evidence type="ECO:0000259" key="8">
    <source>
        <dbReference type="PROSITE" id="PS51371"/>
    </source>
</evidence>
<dbReference type="GO" id="GO:0006535">
    <property type="term" value="P:cysteine biosynthetic process from serine"/>
    <property type="evidence" value="ECO:0007669"/>
    <property type="project" value="InterPro"/>
</dbReference>
<evidence type="ECO:0000256" key="6">
    <source>
        <dbReference type="ARBA" id="ARBA00079153"/>
    </source>
</evidence>
<evidence type="ECO:0000256" key="7">
    <source>
        <dbReference type="PROSITE-ProRule" id="PRU00703"/>
    </source>
</evidence>
<comment type="similarity">
    <text evidence="2">Belongs to the cysteine synthase/cystathionine beta-synthase family.</text>
</comment>
<dbReference type="PROSITE" id="PS00901">
    <property type="entry name" value="CYS_SYNTHASE"/>
    <property type="match status" value="1"/>
</dbReference>
<dbReference type="Pfam" id="PF00291">
    <property type="entry name" value="PALP"/>
    <property type="match status" value="1"/>
</dbReference>
<dbReference type="GO" id="GO:0016765">
    <property type="term" value="F:transferase activity, transferring alkyl or aryl (other than methyl) groups"/>
    <property type="evidence" value="ECO:0007669"/>
    <property type="project" value="UniProtKB-ARBA"/>
</dbReference>
<reference evidence="9" key="1">
    <citation type="journal article" date="2014" name="Int. J. Syst. Evol. Microbiol.">
        <title>Complete genome sequence of Corynebacterium casei LMG S-19264T (=DSM 44701T), isolated from a smear-ripened cheese.</title>
        <authorList>
            <consortium name="US DOE Joint Genome Institute (JGI-PGF)"/>
            <person name="Walter F."/>
            <person name="Albersmeier A."/>
            <person name="Kalinowski J."/>
            <person name="Ruckert C."/>
        </authorList>
    </citation>
    <scope>NUCLEOTIDE SEQUENCE</scope>
    <source>
        <strain evidence="9">CGMCC 1.10998</strain>
    </source>
</reference>
<dbReference type="EMBL" id="BMED01000001">
    <property type="protein sequence ID" value="GGC60703.1"/>
    <property type="molecule type" value="Genomic_DNA"/>
</dbReference>
<proteinExistence type="inferred from homology"/>
<dbReference type="InterPro" id="IPR046353">
    <property type="entry name" value="CBS_C"/>
</dbReference>
<evidence type="ECO:0000256" key="3">
    <source>
        <dbReference type="ARBA" id="ARBA00022898"/>
    </source>
</evidence>
<dbReference type="Gene3D" id="3.10.580.10">
    <property type="entry name" value="CBS-domain"/>
    <property type="match status" value="1"/>
</dbReference>
<gene>
    <name evidence="9" type="ORF">GCM10011396_04540</name>
</gene>
<keyword evidence="3" id="KW-0663">Pyridoxal phosphate</keyword>
<dbReference type="InterPro" id="IPR001216">
    <property type="entry name" value="P-phosphate_BS"/>
</dbReference>
<dbReference type="RefSeq" id="WP_188564360.1">
    <property type="nucleotide sequence ID" value="NZ_BMED01000001.1"/>
</dbReference>
<accession>A0A916U5Z2</accession>
<name>A0A916U5Z2_9BURK</name>
<evidence type="ECO:0000256" key="1">
    <source>
        <dbReference type="ARBA" id="ARBA00001933"/>
    </source>
</evidence>
<dbReference type="FunFam" id="3.40.50.1100:FF:000003">
    <property type="entry name" value="Cystathionine beta-synthase"/>
    <property type="match status" value="1"/>
</dbReference>
<comment type="cofactor">
    <cofactor evidence="1">
        <name>pyridoxal 5'-phosphate</name>
        <dbReference type="ChEBI" id="CHEBI:597326"/>
    </cofactor>
</comment>
<keyword evidence="7" id="KW-0129">CBS domain</keyword>
<evidence type="ECO:0000256" key="4">
    <source>
        <dbReference type="ARBA" id="ARBA00072081"/>
    </source>
</evidence>
<keyword evidence="10" id="KW-1185">Reference proteome</keyword>
<reference evidence="9" key="2">
    <citation type="submission" date="2020-09" db="EMBL/GenBank/DDBJ databases">
        <authorList>
            <person name="Sun Q."/>
            <person name="Zhou Y."/>
        </authorList>
    </citation>
    <scope>NUCLEOTIDE SEQUENCE</scope>
    <source>
        <strain evidence="9">CGMCC 1.10998</strain>
    </source>
</reference>
<sequence length="458" mass="49863">MTNQTNPAVLALIGNTPLIRVTRLDTGPCELFLKLESQNPGGSIKDRVGLAMIEAAERDGRLKPGGTIVEATAGNTGLGLALVGRAKGYRVVLVVPDKMSTEKILHLKAMGAEIHLTRSDVGKGHPEYYQDYAARLTKEIPGAFFADQFNNPANPLAHQLTTAPEIWEQTAHNVDAIVCGVGSAGTITGLTRYFREKQPKLEFVLADPKGSILAEYVKTGHVSDTSGSWAVEGIGEDFIPSIADMSGVKHAYTIDDTESFGTARELLRAEGILAGSSTGTLLAAALRYCREQTTPKRVVTFVCDTGTRYLSKVYNDNWMIDQGLLKRESFGDLRDIIGRRFDDGNVVSVASSDTLMVAFNRMRSADISQLPVIHEGQIVGIIDESDLLLKVAGDAKLFHSPVQETMTRQIETLAPGSSLDDLRNILNRGLVAIVADQQHFYGLITRFDLLNHLRRTLS</sequence>
<dbReference type="PANTHER" id="PTHR10314">
    <property type="entry name" value="CYSTATHIONINE BETA-SYNTHASE"/>
    <property type="match status" value="1"/>
</dbReference>
<dbReference type="CDD" id="cd04608">
    <property type="entry name" value="CBS_pair_CBS"/>
    <property type="match status" value="1"/>
</dbReference>
<dbReference type="Pfam" id="PF00571">
    <property type="entry name" value="CBS"/>
    <property type="match status" value="2"/>
</dbReference>
<dbReference type="InterPro" id="IPR036052">
    <property type="entry name" value="TrpB-like_PALP_sf"/>
</dbReference>
<dbReference type="InterPro" id="IPR046342">
    <property type="entry name" value="CBS_dom_sf"/>
</dbReference>
<dbReference type="InterPro" id="IPR001926">
    <property type="entry name" value="TrpB-like_PALP"/>
</dbReference>
<dbReference type="InterPro" id="IPR050214">
    <property type="entry name" value="Cys_Synth/Cystath_Beta-Synth"/>
</dbReference>
<evidence type="ECO:0000313" key="10">
    <source>
        <dbReference type="Proteomes" id="UP000637423"/>
    </source>
</evidence>
<comment type="caution">
    <text evidence="9">The sequence shown here is derived from an EMBL/GenBank/DDBJ whole genome shotgun (WGS) entry which is preliminary data.</text>
</comment>
<dbReference type="AlphaFoldDB" id="A0A916U5Z2"/>
<protein>
    <recommendedName>
        <fullName evidence="4">Cysteine synthase B</fullName>
    </recommendedName>
    <alternativeName>
        <fullName evidence="5">O-acetylserine (thiol)-lyase B</fullName>
    </alternativeName>
    <alternativeName>
        <fullName evidence="6">O-acetylserine sulfhydrylase B</fullName>
    </alternativeName>
</protein>
<dbReference type="PROSITE" id="PS51371">
    <property type="entry name" value="CBS"/>
    <property type="match status" value="1"/>
</dbReference>
<evidence type="ECO:0000313" key="9">
    <source>
        <dbReference type="EMBL" id="GGC60703.1"/>
    </source>
</evidence>
<evidence type="ECO:0000256" key="5">
    <source>
        <dbReference type="ARBA" id="ARBA00078257"/>
    </source>
</evidence>
<dbReference type="SUPFAM" id="SSF54631">
    <property type="entry name" value="CBS-domain pair"/>
    <property type="match status" value="1"/>
</dbReference>
<dbReference type="CDD" id="cd01561">
    <property type="entry name" value="CBS_like"/>
    <property type="match status" value="1"/>
</dbReference>
<dbReference type="SMART" id="SM00116">
    <property type="entry name" value="CBS"/>
    <property type="match status" value="2"/>
</dbReference>
<dbReference type="SUPFAM" id="SSF53686">
    <property type="entry name" value="Tryptophan synthase beta subunit-like PLP-dependent enzymes"/>
    <property type="match status" value="1"/>
</dbReference>
<dbReference type="FunFam" id="3.40.50.1100:FF:000118">
    <property type="entry name" value="Related to CYS4-cystathionine beta-synthase"/>
    <property type="match status" value="1"/>
</dbReference>
<organism evidence="9 10">
    <name type="scientific">Undibacterium terreum</name>
    <dbReference type="NCBI Taxonomy" id="1224302"/>
    <lineage>
        <taxon>Bacteria</taxon>
        <taxon>Pseudomonadati</taxon>
        <taxon>Pseudomonadota</taxon>
        <taxon>Betaproteobacteria</taxon>
        <taxon>Burkholderiales</taxon>
        <taxon>Oxalobacteraceae</taxon>
        <taxon>Undibacterium</taxon>
    </lineage>
</organism>
<dbReference type="InterPro" id="IPR000644">
    <property type="entry name" value="CBS_dom"/>
</dbReference>
<evidence type="ECO:0000256" key="2">
    <source>
        <dbReference type="ARBA" id="ARBA00007103"/>
    </source>
</evidence>
<dbReference type="Gene3D" id="3.40.50.1100">
    <property type="match status" value="2"/>
</dbReference>
<feature type="domain" description="CBS" evidence="8">
    <location>
        <begin position="341"/>
        <end position="397"/>
    </location>
</feature>